<keyword evidence="6" id="KW-1185">Reference proteome</keyword>
<dbReference type="PANTHER" id="PTHR11559">
    <property type="entry name" value="CARBOXYLESTERASE"/>
    <property type="match status" value="1"/>
</dbReference>
<feature type="domain" description="Carboxylesterase type B" evidence="4">
    <location>
        <begin position="42"/>
        <end position="522"/>
    </location>
</feature>
<gene>
    <name evidence="5" type="ORF">HLB44_31385</name>
</gene>
<reference evidence="5 6" key="1">
    <citation type="submission" date="2020-05" db="EMBL/GenBank/DDBJ databases">
        <title>Aquincola sp. isolate from soil.</title>
        <authorList>
            <person name="Han J."/>
            <person name="Kim D.-U."/>
        </authorList>
    </citation>
    <scope>NUCLEOTIDE SEQUENCE [LARGE SCALE GENOMIC DNA]</scope>
    <source>
        <strain evidence="5 6">S2</strain>
    </source>
</reference>
<evidence type="ECO:0000256" key="2">
    <source>
        <dbReference type="ARBA" id="ARBA00022801"/>
    </source>
</evidence>
<comment type="caution">
    <text evidence="5">The sequence shown here is derived from an EMBL/GenBank/DDBJ whole genome shotgun (WGS) entry which is preliminary data.</text>
</comment>
<dbReference type="InterPro" id="IPR029058">
    <property type="entry name" value="AB_hydrolase_fold"/>
</dbReference>
<evidence type="ECO:0000313" key="6">
    <source>
        <dbReference type="Proteomes" id="UP000737171"/>
    </source>
</evidence>
<dbReference type="InterPro" id="IPR019826">
    <property type="entry name" value="Carboxylesterase_B_AS"/>
</dbReference>
<dbReference type="EC" id="3.1.1.-" evidence="3"/>
<dbReference type="InterPro" id="IPR002018">
    <property type="entry name" value="CarbesteraseB"/>
</dbReference>
<dbReference type="EMBL" id="JABRWJ010000012">
    <property type="protein sequence ID" value="NRF71500.1"/>
    <property type="molecule type" value="Genomic_DNA"/>
</dbReference>
<accession>A0ABX2ESM1</accession>
<dbReference type="SUPFAM" id="SSF53474">
    <property type="entry name" value="alpha/beta-Hydrolases"/>
    <property type="match status" value="1"/>
</dbReference>
<dbReference type="RefSeq" id="WP_173132812.1">
    <property type="nucleotide sequence ID" value="NZ_JABRWJ010000012.1"/>
</dbReference>
<name>A0ABX2ESM1_9BURK</name>
<proteinExistence type="inferred from homology"/>
<evidence type="ECO:0000259" key="4">
    <source>
        <dbReference type="Pfam" id="PF00135"/>
    </source>
</evidence>
<dbReference type="InterPro" id="IPR050309">
    <property type="entry name" value="Type-B_Carboxylest/Lipase"/>
</dbReference>
<dbReference type="Gene3D" id="3.40.50.1820">
    <property type="entry name" value="alpha/beta hydrolase"/>
    <property type="match status" value="1"/>
</dbReference>
<sequence length="558" mass="58601">MKIDTQPAAHGVLTRRRLLLGGAALAPLALWGCGGGSSGDDEAVVSTSSGRFRGQAEGSVTAWRGVPYAQPPVGALRFRSPQPVQPASGIVDATRFGPASIQSIGSGVAWIYPVQDQQSEDCLTLNVWTAQTTGKRPVIVWLHGGGFRTGATRMPLMNGRALAERGVVVVTVNYRLGAFGLLSHPDFTDPGNGSITNWQLQDMGAALQWVRQNIAEFGGDPNQVTVMGQSGGAMHTALLAQTPAYRACFQRAVLLSPPTLQPPVSMTLADANAYTELLASRLGTTPRGLRDIPAQALHAAELALNAQPLPAGFTSGKAWKLAPVIDGKTYLADWTRTPWPADLPVAITYTLDEGAFWLDLYDPLSGKLLTQALPGSTAALTGAVLPQVGSPGAAAAVIDAYTQAALAEGRSTAPGDVWIDIFGDRLLRVHGTRYAATIAKAGAPVRFGTFMHPVMSPGRGVPHCAELPLVFSTYALDYYKGKVGAGPTQSMLSDEVIGSIVSFARDAEPRLASGRAWPLYQPGGASSVRWGEGGTAAEVIGAVPKVEQLKVWDSIPGV</sequence>
<protein>
    <recommendedName>
        <fullName evidence="3">Carboxylic ester hydrolase</fullName>
        <ecNumber evidence="3">3.1.1.-</ecNumber>
    </recommendedName>
</protein>
<dbReference type="PROSITE" id="PS00122">
    <property type="entry name" value="CARBOXYLESTERASE_B_1"/>
    <property type="match status" value="1"/>
</dbReference>
<keyword evidence="2 3" id="KW-0378">Hydrolase</keyword>
<evidence type="ECO:0000313" key="5">
    <source>
        <dbReference type="EMBL" id="NRF71500.1"/>
    </source>
</evidence>
<dbReference type="Pfam" id="PF00135">
    <property type="entry name" value="COesterase"/>
    <property type="match status" value="1"/>
</dbReference>
<organism evidence="5 6">
    <name type="scientific">Pseudaquabacterium terrae</name>
    <dbReference type="NCBI Taxonomy" id="2732868"/>
    <lineage>
        <taxon>Bacteria</taxon>
        <taxon>Pseudomonadati</taxon>
        <taxon>Pseudomonadota</taxon>
        <taxon>Betaproteobacteria</taxon>
        <taxon>Burkholderiales</taxon>
        <taxon>Sphaerotilaceae</taxon>
        <taxon>Pseudaquabacterium</taxon>
    </lineage>
</organism>
<comment type="similarity">
    <text evidence="1 3">Belongs to the type-B carboxylesterase/lipase family.</text>
</comment>
<evidence type="ECO:0000256" key="3">
    <source>
        <dbReference type="RuleBase" id="RU361235"/>
    </source>
</evidence>
<evidence type="ECO:0000256" key="1">
    <source>
        <dbReference type="ARBA" id="ARBA00005964"/>
    </source>
</evidence>
<dbReference type="Proteomes" id="UP000737171">
    <property type="component" value="Unassembled WGS sequence"/>
</dbReference>